<dbReference type="InterPro" id="IPR026838">
    <property type="entry name" value="YheC/D"/>
</dbReference>
<organism evidence="1 2">
    <name type="scientific">Brevibacillus centrosporus</name>
    <dbReference type="NCBI Taxonomy" id="54910"/>
    <lineage>
        <taxon>Bacteria</taxon>
        <taxon>Bacillati</taxon>
        <taxon>Bacillota</taxon>
        <taxon>Bacilli</taxon>
        <taxon>Bacillales</taxon>
        <taxon>Paenibacillaceae</taxon>
        <taxon>Brevibacillus</taxon>
    </lineage>
</organism>
<dbReference type="EMBL" id="FORT01000001">
    <property type="protein sequence ID" value="SFI84169.1"/>
    <property type="molecule type" value="Genomic_DNA"/>
</dbReference>
<evidence type="ECO:0000313" key="1">
    <source>
        <dbReference type="EMBL" id="SFI84169.1"/>
    </source>
</evidence>
<dbReference type="Pfam" id="PF14398">
    <property type="entry name" value="ATPgrasp_YheCD"/>
    <property type="match status" value="1"/>
</dbReference>
<sequence>MVFIQIELIQLGGTIGVHTKQKNYIGFLVPTLKRAAILRKYANYQSHSPLFAFSSKSINWKSRRITGLEYVNGRWNRRSFPFPKVIYNCCYGDKRALLKRFEKTIGPQKCFNALSRFSKWAIYQILADSPLQSYLPKSHTYDSNQLITFLEEYRTAFLKPNYGSKGQGILRVECSLTGTYTLAEQTWDPSFVTSDPSALITLLENKMGTKKYLIQKEIRMKKINDRSVDFRVMVQKNGQGNWAITGELVRFANRQSYLSNLFTRSDSLQNVLAGLYQQWPQKAATLIHEIHKVCLGVAERLDQHYGHIAELGIDITIDHSDQIWLIEVNSRPSKMIFKVLDHFAFSITRINVCSISSAVSFSSELFRIPSKAVGLGKPMRT</sequence>
<reference evidence="2" key="1">
    <citation type="submission" date="2016-10" db="EMBL/GenBank/DDBJ databases">
        <authorList>
            <person name="Varghese N."/>
            <person name="Submissions S."/>
        </authorList>
    </citation>
    <scope>NUCLEOTIDE SEQUENCE [LARGE SCALE GENOMIC DNA]</scope>
    <source>
        <strain evidence="2">OK042</strain>
    </source>
</reference>
<dbReference type="STRING" id="1884381.SAMN05518846_101318"/>
<evidence type="ECO:0000313" key="2">
    <source>
        <dbReference type="Proteomes" id="UP000198915"/>
    </source>
</evidence>
<dbReference type="Proteomes" id="UP000198915">
    <property type="component" value="Unassembled WGS sequence"/>
</dbReference>
<keyword evidence="2" id="KW-1185">Reference proteome</keyword>
<dbReference type="Gene3D" id="3.30.470.20">
    <property type="entry name" value="ATP-grasp fold, B domain"/>
    <property type="match status" value="1"/>
</dbReference>
<gene>
    <name evidence="1" type="ORF">SAMN05518846_101318</name>
</gene>
<dbReference type="AlphaFoldDB" id="A0A1I3LHE1"/>
<dbReference type="SUPFAM" id="SSF56059">
    <property type="entry name" value="Glutathione synthetase ATP-binding domain-like"/>
    <property type="match status" value="1"/>
</dbReference>
<accession>A0A1I3LHE1</accession>
<protein>
    <submittedName>
        <fullName evidence="1">YheC/D like ATP-grasp</fullName>
    </submittedName>
</protein>
<name>A0A1I3LHE1_9BACL</name>
<proteinExistence type="predicted"/>